<evidence type="ECO:0000313" key="1">
    <source>
        <dbReference type="EMBL" id="SIT56910.1"/>
    </source>
</evidence>
<proteinExistence type="predicted"/>
<evidence type="ECO:0000313" key="2">
    <source>
        <dbReference type="Proteomes" id="UP000188388"/>
    </source>
</evidence>
<reference evidence="2" key="1">
    <citation type="submission" date="2017-01" db="EMBL/GenBank/DDBJ databases">
        <authorList>
            <person name="Brunel B."/>
        </authorList>
    </citation>
    <scope>NUCLEOTIDE SEQUENCE [LARGE SCALE GENOMIC DNA]</scope>
</reference>
<keyword evidence="2" id="KW-1185">Reference proteome</keyword>
<name>A0A1R3VAG8_9HYPH</name>
<gene>
    <name evidence="1" type="ORF">BQ8794_30359</name>
</gene>
<organism evidence="1 2">
    <name type="scientific">Mesorhizobium prunaredense</name>
    <dbReference type="NCBI Taxonomy" id="1631249"/>
    <lineage>
        <taxon>Bacteria</taxon>
        <taxon>Pseudomonadati</taxon>
        <taxon>Pseudomonadota</taxon>
        <taxon>Alphaproteobacteria</taxon>
        <taxon>Hyphomicrobiales</taxon>
        <taxon>Phyllobacteriaceae</taxon>
        <taxon>Mesorhizobium</taxon>
    </lineage>
</organism>
<accession>A0A1R3VAG8</accession>
<dbReference type="AlphaFoldDB" id="A0A1R3VAG8"/>
<dbReference type="STRING" id="1631249.BQ8794_30359"/>
<dbReference type="Proteomes" id="UP000188388">
    <property type="component" value="Unassembled WGS sequence"/>
</dbReference>
<protein>
    <submittedName>
        <fullName evidence="1">Uncharacterized protein</fullName>
    </submittedName>
</protein>
<dbReference type="EMBL" id="FTPD01000023">
    <property type="protein sequence ID" value="SIT56910.1"/>
    <property type="molecule type" value="Genomic_DNA"/>
</dbReference>
<sequence>MLVSTASRMLISTASRFSRALSLVSFMAVHLLGGIIKDPYGRTRPAASSEARALEAPLQDVWPPVATDVWTYQVMPKSVK</sequence>